<reference evidence="2 3" key="1">
    <citation type="submission" date="2014-08" db="EMBL/GenBank/DDBJ databases">
        <title>Genome sequences of NCPPB Pectobacterium isolates.</title>
        <authorList>
            <person name="Glover R.H."/>
            <person name="Sapp M."/>
            <person name="Elphinstone J."/>
        </authorList>
    </citation>
    <scope>NUCLEOTIDE SEQUENCE [LARGE SCALE GENOMIC DNA]</scope>
    <source>
        <strain evidence="2 3">NCPPB 2795</strain>
    </source>
</reference>
<sequence length="145" mass="15997">MAEISVVYIGDKDKKRDTVTGSRLIFPRLKPVGVESGIAHQLLEFPTVWVREDQVKSVLAQSAEDEELKAQLAAKELARQQAEAAANSWVVKIGNDDVDLAKLTSVQLATLVEAEDLADLRQGAQEKVDDFRARVREAIKAKAEE</sequence>
<gene>
    <name evidence="2" type="ORF">KP22_04125</name>
</gene>
<feature type="coiled-coil region" evidence="1">
    <location>
        <begin position="114"/>
        <end position="141"/>
    </location>
</feature>
<dbReference type="eggNOG" id="ENOG5032SPQ">
    <property type="taxonomic scope" value="Bacteria"/>
</dbReference>
<evidence type="ECO:0000313" key="2">
    <source>
        <dbReference type="EMBL" id="KFX07284.1"/>
    </source>
</evidence>
<accession>A0A093S388</accession>
<dbReference type="EMBL" id="JQHM01000001">
    <property type="protein sequence ID" value="KFX07284.1"/>
    <property type="molecule type" value="Genomic_DNA"/>
</dbReference>
<evidence type="ECO:0000313" key="3">
    <source>
        <dbReference type="Proteomes" id="UP000032874"/>
    </source>
</evidence>
<keyword evidence="1" id="KW-0175">Coiled coil</keyword>
<protein>
    <submittedName>
        <fullName evidence="2">Uncharacterized protein</fullName>
    </submittedName>
</protein>
<dbReference type="RefSeq" id="WP_039322584.1">
    <property type="nucleotide sequence ID" value="NZ_JQHM01000001.1"/>
</dbReference>
<dbReference type="AlphaFoldDB" id="A0A093S388"/>
<organism evidence="2 3">
    <name type="scientific">Pectobacterium betavasculorum</name>
    <dbReference type="NCBI Taxonomy" id="55207"/>
    <lineage>
        <taxon>Bacteria</taxon>
        <taxon>Pseudomonadati</taxon>
        <taxon>Pseudomonadota</taxon>
        <taxon>Gammaproteobacteria</taxon>
        <taxon>Enterobacterales</taxon>
        <taxon>Pectobacteriaceae</taxon>
        <taxon>Pectobacterium</taxon>
    </lineage>
</organism>
<name>A0A093S388_9GAMM</name>
<dbReference type="STRING" id="55207.KP22_04125"/>
<proteinExistence type="predicted"/>
<evidence type="ECO:0000256" key="1">
    <source>
        <dbReference type="SAM" id="Coils"/>
    </source>
</evidence>
<dbReference type="Proteomes" id="UP000032874">
    <property type="component" value="Unassembled WGS sequence"/>
</dbReference>
<comment type="caution">
    <text evidence="2">The sequence shown here is derived from an EMBL/GenBank/DDBJ whole genome shotgun (WGS) entry which is preliminary data.</text>
</comment>